<evidence type="ECO:0000313" key="2">
    <source>
        <dbReference type="EMBL" id="OEU20363.1"/>
    </source>
</evidence>
<protein>
    <submittedName>
        <fullName evidence="2">Uncharacterized protein</fullName>
    </submittedName>
</protein>
<feature type="signal peptide" evidence="1">
    <location>
        <begin position="1"/>
        <end position="18"/>
    </location>
</feature>
<sequence length="210" mass="22404">MNVTHILFLKIFCLAVLGQLPRSSSLSSSTSSEAAQLTRARLTQALSSPSGKLTLSPEMLIPEPSNPTAILLQASAITQLSERVRSRAKANTAFLSANSLSSLRIFCNEQEDARGNFPGPVPVIYCGQSNSDEENDDDDDDDALDLSELAATGVSGILVSINEGAEISFIDTDIVGGEDSQWLSMYKNALENGLQPVPEITNLVITKDSS</sequence>
<name>A0A1E7FRC7_9STRA</name>
<keyword evidence="1" id="KW-0732">Signal</keyword>
<dbReference type="AlphaFoldDB" id="A0A1E7FRC7"/>
<dbReference type="InParanoid" id="A0A1E7FRC7"/>
<proteinExistence type="predicted"/>
<organism evidence="2 3">
    <name type="scientific">Fragilariopsis cylindrus CCMP1102</name>
    <dbReference type="NCBI Taxonomy" id="635003"/>
    <lineage>
        <taxon>Eukaryota</taxon>
        <taxon>Sar</taxon>
        <taxon>Stramenopiles</taxon>
        <taxon>Ochrophyta</taxon>
        <taxon>Bacillariophyta</taxon>
        <taxon>Bacillariophyceae</taxon>
        <taxon>Bacillariophycidae</taxon>
        <taxon>Bacillariales</taxon>
        <taxon>Bacillariaceae</taxon>
        <taxon>Fragilariopsis</taxon>
    </lineage>
</organism>
<keyword evidence="3" id="KW-1185">Reference proteome</keyword>
<reference evidence="2 3" key="1">
    <citation type="submission" date="2016-09" db="EMBL/GenBank/DDBJ databases">
        <title>Extensive genetic diversity and differential bi-allelic expression allows diatom success in the polar Southern Ocean.</title>
        <authorList>
            <consortium name="DOE Joint Genome Institute"/>
            <person name="Mock T."/>
            <person name="Otillar R.P."/>
            <person name="Strauss J."/>
            <person name="Dupont C."/>
            <person name="Frickenhaus S."/>
            <person name="Maumus F."/>
            <person name="Mcmullan M."/>
            <person name="Sanges R."/>
            <person name="Schmutz J."/>
            <person name="Toseland A."/>
            <person name="Valas R."/>
            <person name="Veluchamy A."/>
            <person name="Ward B.J."/>
            <person name="Allen A."/>
            <person name="Barry K."/>
            <person name="Falciatore A."/>
            <person name="Ferrante M."/>
            <person name="Fortunato A.E."/>
            <person name="Gloeckner G."/>
            <person name="Gruber A."/>
            <person name="Hipkin R."/>
            <person name="Janech M."/>
            <person name="Kroth P."/>
            <person name="Leese F."/>
            <person name="Lindquist E."/>
            <person name="Lyon B.R."/>
            <person name="Martin J."/>
            <person name="Mayer C."/>
            <person name="Parker M."/>
            <person name="Quesneville H."/>
            <person name="Raymond J."/>
            <person name="Uhlig C."/>
            <person name="Valentin K.U."/>
            <person name="Worden A.Z."/>
            <person name="Armbrust E.V."/>
            <person name="Bowler C."/>
            <person name="Green B."/>
            <person name="Moulton V."/>
            <person name="Van Oosterhout C."/>
            <person name="Grigoriev I."/>
        </authorList>
    </citation>
    <scope>NUCLEOTIDE SEQUENCE [LARGE SCALE GENOMIC DNA]</scope>
    <source>
        <strain evidence="2 3">CCMP1102</strain>
    </source>
</reference>
<accession>A0A1E7FRC7</accession>
<dbReference type="OrthoDB" id="40067at2759"/>
<dbReference type="EMBL" id="KV784355">
    <property type="protein sequence ID" value="OEU20363.1"/>
    <property type="molecule type" value="Genomic_DNA"/>
</dbReference>
<feature type="chain" id="PRO_5009193451" evidence="1">
    <location>
        <begin position="19"/>
        <end position="210"/>
    </location>
</feature>
<evidence type="ECO:0000256" key="1">
    <source>
        <dbReference type="SAM" id="SignalP"/>
    </source>
</evidence>
<dbReference type="KEGG" id="fcy:FRACYDRAFT_236438"/>
<dbReference type="Proteomes" id="UP000095751">
    <property type="component" value="Unassembled WGS sequence"/>
</dbReference>
<evidence type="ECO:0000313" key="3">
    <source>
        <dbReference type="Proteomes" id="UP000095751"/>
    </source>
</evidence>
<gene>
    <name evidence="2" type="ORF">FRACYDRAFT_236438</name>
</gene>